<dbReference type="CDD" id="cd18186">
    <property type="entry name" value="BTB_POZ_ZBTB_KLHL-like"/>
    <property type="match status" value="1"/>
</dbReference>
<reference evidence="2" key="1">
    <citation type="submission" date="2023-03" db="EMBL/GenBank/DDBJ databases">
        <title>Massive genome expansion in bonnet fungi (Mycena s.s.) driven by repeated elements and novel gene families across ecological guilds.</title>
        <authorList>
            <consortium name="Lawrence Berkeley National Laboratory"/>
            <person name="Harder C.B."/>
            <person name="Miyauchi S."/>
            <person name="Viragh M."/>
            <person name="Kuo A."/>
            <person name="Thoen E."/>
            <person name="Andreopoulos B."/>
            <person name="Lu D."/>
            <person name="Skrede I."/>
            <person name="Drula E."/>
            <person name="Henrissat B."/>
            <person name="Morin E."/>
            <person name="Kohler A."/>
            <person name="Barry K."/>
            <person name="LaButti K."/>
            <person name="Morin E."/>
            <person name="Salamov A."/>
            <person name="Lipzen A."/>
            <person name="Mereny Z."/>
            <person name="Hegedus B."/>
            <person name="Baldrian P."/>
            <person name="Stursova M."/>
            <person name="Weitz H."/>
            <person name="Taylor A."/>
            <person name="Grigoriev I.V."/>
            <person name="Nagy L.G."/>
            <person name="Martin F."/>
            <person name="Kauserud H."/>
        </authorList>
    </citation>
    <scope>NUCLEOTIDE SEQUENCE</scope>
    <source>
        <strain evidence="2">CBHHK200</strain>
    </source>
</reference>
<dbReference type="SMART" id="SM00225">
    <property type="entry name" value="BTB"/>
    <property type="match status" value="1"/>
</dbReference>
<name>A0AAD6XA52_9AGAR</name>
<dbReference type="Proteomes" id="UP001218188">
    <property type="component" value="Unassembled WGS sequence"/>
</dbReference>
<accession>A0AAD6XA52</accession>
<evidence type="ECO:0000259" key="1">
    <source>
        <dbReference type="SMART" id="SM00225"/>
    </source>
</evidence>
<organism evidence="2 3">
    <name type="scientific">Mycena alexandri</name>
    <dbReference type="NCBI Taxonomy" id="1745969"/>
    <lineage>
        <taxon>Eukaryota</taxon>
        <taxon>Fungi</taxon>
        <taxon>Dikarya</taxon>
        <taxon>Basidiomycota</taxon>
        <taxon>Agaricomycotina</taxon>
        <taxon>Agaricomycetes</taxon>
        <taxon>Agaricomycetidae</taxon>
        <taxon>Agaricales</taxon>
        <taxon>Marasmiineae</taxon>
        <taxon>Mycenaceae</taxon>
        <taxon>Mycena</taxon>
    </lineage>
</organism>
<keyword evidence="3" id="KW-1185">Reference proteome</keyword>
<protein>
    <recommendedName>
        <fullName evidence="1">BTB domain-containing protein</fullName>
    </recommendedName>
</protein>
<dbReference type="AlphaFoldDB" id="A0AAD6XA52"/>
<dbReference type="Gene3D" id="3.30.710.10">
    <property type="entry name" value="Potassium Channel Kv1.1, Chain A"/>
    <property type="match status" value="1"/>
</dbReference>
<sequence length="318" mass="35631">MADDSRSTGTDGASATESTAPLTRSAEYWFDDGNIILQVESTQFRLVKSILSMHSSVFSDMFTIPLPAYEPTIDNCPVVVLSGDTAQDWTLFLGVIFPKSYSTKLPPFRLVAAMLRLSKKYDFPLFRHDCVRRLKQEFPTSLAEYNKVSNRWTFLTTGGQSIKLAVISLAKEIGLPSILPINYLLIITDYKGSAMQKILDPNNQSVNASDRIACLLGYTKLLKLQSTTMFAWLNCQENSREIPSETCSRRHHCTAAVSKIFVDSFNPHAEVWILSGWNEDWDSDLCSSCGEKAKGIYDAGRETCWQQLPAVLGLPDWE</sequence>
<dbReference type="EMBL" id="JARJCM010000035">
    <property type="protein sequence ID" value="KAJ7037764.1"/>
    <property type="molecule type" value="Genomic_DNA"/>
</dbReference>
<dbReference type="Pfam" id="PF00651">
    <property type="entry name" value="BTB"/>
    <property type="match status" value="1"/>
</dbReference>
<dbReference type="InterPro" id="IPR011333">
    <property type="entry name" value="SKP1/BTB/POZ_sf"/>
</dbReference>
<dbReference type="SUPFAM" id="SSF54695">
    <property type="entry name" value="POZ domain"/>
    <property type="match status" value="1"/>
</dbReference>
<evidence type="ECO:0000313" key="3">
    <source>
        <dbReference type="Proteomes" id="UP001218188"/>
    </source>
</evidence>
<comment type="caution">
    <text evidence="2">The sequence shown here is derived from an EMBL/GenBank/DDBJ whole genome shotgun (WGS) entry which is preliminary data.</text>
</comment>
<gene>
    <name evidence="2" type="ORF">C8F04DRAFT_998754</name>
</gene>
<proteinExistence type="predicted"/>
<evidence type="ECO:0000313" key="2">
    <source>
        <dbReference type="EMBL" id="KAJ7037764.1"/>
    </source>
</evidence>
<feature type="domain" description="BTB" evidence="1">
    <location>
        <begin position="33"/>
        <end position="138"/>
    </location>
</feature>
<dbReference type="InterPro" id="IPR000210">
    <property type="entry name" value="BTB/POZ_dom"/>
</dbReference>